<accession>A0A401GUT6</accession>
<dbReference type="EMBL" id="BFAD01000008">
    <property type="protein sequence ID" value="GBE85950.1"/>
    <property type="molecule type" value="Genomic_DNA"/>
</dbReference>
<name>A0A401GUT6_9APHY</name>
<proteinExistence type="predicted"/>
<gene>
    <name evidence="2" type="ORF">SCP_0804740</name>
</gene>
<dbReference type="InterPro" id="IPR001810">
    <property type="entry name" value="F-box_dom"/>
</dbReference>
<dbReference type="Pfam" id="PF12937">
    <property type="entry name" value="F-box-like"/>
    <property type="match status" value="1"/>
</dbReference>
<dbReference type="STRING" id="139825.A0A401GUT6"/>
<dbReference type="Proteomes" id="UP000287166">
    <property type="component" value="Unassembled WGS sequence"/>
</dbReference>
<feature type="domain" description="F-box" evidence="1">
    <location>
        <begin position="61"/>
        <end position="133"/>
    </location>
</feature>
<dbReference type="RefSeq" id="XP_027616863.1">
    <property type="nucleotide sequence ID" value="XM_027761062.1"/>
</dbReference>
<protein>
    <recommendedName>
        <fullName evidence="1">F-box domain-containing protein</fullName>
    </recommendedName>
</protein>
<sequence>MATCARHILEEIPVMQLAETLLAEIQKQAESLSIDLITELAITLNASLLAITRIHNTLSPINNLPPDVLGLIFQLVPDAPYTRAAYYYGKAFMHPPWSPSCVNPAPYVKLSHVCRLWRHLALDLPSLWANIVQSPFVAGAVPTDVLLRRSRSAPLNVYWTGYPGEALTALFSSQDAQRIRSIWWEGNEAILYPEDLGFPAPSIESLTLLGVDRIFHKRVRMAPIFDAQALRIRYLSLRGMLWLPANDMHSLTQLQLASYESPGLSSDILSVLERTPNLVDLVLSRNRDTSVQFDSRLVSLPKLRRIVFQHRLDDIGIAAVLTHLEVPDSTALRLRYFMPYKVENLIKLSRSPVVRTATKVFITQDSNVCEVVAVGPASGVDIITELCDRDDTVGFAPLFAMLYAELPLLQIRELWIVEREGAFLPLSGQYNRFVPMLRQMRNLEKLLVMEENLHRIIDALLAPTDSSRLPLFRRNMTVHIIVQLPDVDMGALTGVVVRLAEIGVMRLVIAYHRQYTGPRFDHAFLGCLFESVLEVALGTKELSNMHNELPPALTDLYIVRDM</sequence>
<organism evidence="2 3">
    <name type="scientific">Sparassis crispa</name>
    <dbReference type="NCBI Taxonomy" id="139825"/>
    <lineage>
        <taxon>Eukaryota</taxon>
        <taxon>Fungi</taxon>
        <taxon>Dikarya</taxon>
        <taxon>Basidiomycota</taxon>
        <taxon>Agaricomycotina</taxon>
        <taxon>Agaricomycetes</taxon>
        <taxon>Polyporales</taxon>
        <taxon>Sparassidaceae</taxon>
        <taxon>Sparassis</taxon>
    </lineage>
</organism>
<evidence type="ECO:0000313" key="3">
    <source>
        <dbReference type="Proteomes" id="UP000287166"/>
    </source>
</evidence>
<dbReference type="InParanoid" id="A0A401GUT6"/>
<evidence type="ECO:0000313" key="2">
    <source>
        <dbReference type="EMBL" id="GBE85950.1"/>
    </source>
</evidence>
<dbReference type="Gene3D" id="1.20.1280.50">
    <property type="match status" value="1"/>
</dbReference>
<reference evidence="2 3" key="1">
    <citation type="journal article" date="2018" name="Sci. Rep.">
        <title>Genome sequence of the cauliflower mushroom Sparassis crispa (Hanabiratake) and its association with beneficial usage.</title>
        <authorList>
            <person name="Kiyama R."/>
            <person name="Furutani Y."/>
            <person name="Kawaguchi K."/>
            <person name="Nakanishi T."/>
        </authorList>
    </citation>
    <scope>NUCLEOTIDE SEQUENCE [LARGE SCALE GENOMIC DNA]</scope>
</reference>
<evidence type="ECO:0000259" key="1">
    <source>
        <dbReference type="Pfam" id="PF12937"/>
    </source>
</evidence>
<keyword evidence="3" id="KW-1185">Reference proteome</keyword>
<dbReference type="GeneID" id="38782867"/>
<comment type="caution">
    <text evidence="2">The sequence shown here is derived from an EMBL/GenBank/DDBJ whole genome shotgun (WGS) entry which is preliminary data.</text>
</comment>
<dbReference type="SUPFAM" id="SSF52058">
    <property type="entry name" value="L domain-like"/>
    <property type="match status" value="1"/>
</dbReference>
<dbReference type="AlphaFoldDB" id="A0A401GUT6"/>
<dbReference type="OrthoDB" id="3193283at2759"/>